<protein>
    <submittedName>
        <fullName evidence="6">Homocysteine S-methyltransferase family protein</fullName>
    </submittedName>
</protein>
<dbReference type="InterPro" id="IPR036589">
    <property type="entry name" value="HCY_dom_sf"/>
</dbReference>
<dbReference type="PROSITE" id="PS50970">
    <property type="entry name" value="HCY"/>
    <property type="match status" value="1"/>
</dbReference>
<dbReference type="Gene3D" id="3.20.20.330">
    <property type="entry name" value="Homocysteine-binding-like domain"/>
    <property type="match status" value="1"/>
</dbReference>
<dbReference type="EMBL" id="CP044399">
    <property type="protein sequence ID" value="QFI37899.1"/>
    <property type="molecule type" value="Genomic_DNA"/>
</dbReference>
<keyword evidence="3 4" id="KW-0479">Metal-binding</keyword>
<dbReference type="KEGG" id="mmaa:FR932_08545"/>
<keyword evidence="7" id="KW-1185">Reference proteome</keyword>
<organism evidence="6 7">
    <name type="scientific">Moritella marina ATCC 15381</name>
    <dbReference type="NCBI Taxonomy" id="1202962"/>
    <lineage>
        <taxon>Bacteria</taxon>
        <taxon>Pseudomonadati</taxon>
        <taxon>Pseudomonadota</taxon>
        <taxon>Gammaproteobacteria</taxon>
        <taxon>Alteromonadales</taxon>
        <taxon>Moritellaceae</taxon>
        <taxon>Moritella</taxon>
    </lineage>
</organism>
<accession>A0A5J6WIC9</accession>
<feature type="domain" description="Hcy-binding" evidence="5">
    <location>
        <begin position="1"/>
        <end position="300"/>
    </location>
</feature>
<feature type="binding site" evidence="3 4">
    <location>
        <position position="207"/>
    </location>
    <ligand>
        <name>Zn(2+)</name>
        <dbReference type="ChEBI" id="CHEBI:29105"/>
    </ligand>
</feature>
<keyword evidence="2 4" id="KW-0808">Transferase</keyword>
<evidence type="ECO:0000313" key="7">
    <source>
        <dbReference type="Proteomes" id="UP000327424"/>
    </source>
</evidence>
<dbReference type="AlphaFoldDB" id="A0A5J6WIC9"/>
<keyword evidence="3 4" id="KW-0862">Zinc</keyword>
<dbReference type="Proteomes" id="UP000327424">
    <property type="component" value="Chromosome"/>
</dbReference>
<proteinExistence type="predicted"/>
<name>A0A5J6WIC9_MORMI</name>
<dbReference type="GO" id="GO:0009086">
    <property type="term" value="P:methionine biosynthetic process"/>
    <property type="evidence" value="ECO:0007669"/>
    <property type="project" value="InterPro"/>
</dbReference>
<dbReference type="PANTHER" id="PTHR11103">
    <property type="entry name" value="SLR1189 PROTEIN"/>
    <property type="match status" value="1"/>
</dbReference>
<feature type="binding site" evidence="3 4">
    <location>
        <position position="285"/>
    </location>
    <ligand>
        <name>Zn(2+)</name>
        <dbReference type="ChEBI" id="CHEBI:29105"/>
    </ligand>
</feature>
<dbReference type="Pfam" id="PF02574">
    <property type="entry name" value="S-methyl_trans"/>
    <property type="match status" value="1"/>
</dbReference>
<keyword evidence="1 4" id="KW-0489">Methyltransferase</keyword>
<dbReference type="InterPro" id="IPR003726">
    <property type="entry name" value="HCY_dom"/>
</dbReference>
<dbReference type="PIRSF" id="PIRSF037505">
    <property type="entry name" value="Betaine_HMT"/>
    <property type="match status" value="1"/>
</dbReference>
<feature type="binding site" evidence="3 4">
    <location>
        <position position="286"/>
    </location>
    <ligand>
        <name>Zn(2+)</name>
        <dbReference type="ChEBI" id="CHEBI:29105"/>
    </ligand>
</feature>
<evidence type="ECO:0000256" key="3">
    <source>
        <dbReference type="PIRSR" id="PIRSR037505-2"/>
    </source>
</evidence>
<sequence>MTVAFTLPIILDGGMGRELQSVGAPFQQPEWSAQALIEAPHFISQVHASFIEAGAEVITTNTYALVPFHIGEKRFNEEGANLMKLAAQLARQSVADHPGLLVAGCIPPVLGSYRPDLFTLEKAKPLLEIVINSQLADADIWLAETISSIAEADMIKARTATTDKPTWIAFTVKDEITTAPALRSGELIYDAVSQIAGQHVSAILFNCSCAEVMETALTVSKQALFDLGIADEVQLGIYANNFPPIGDLHEANNAVKGIRKDITPQRYREFAATWIKAGASIVGGCCGVSPAHIKALAELKNT</sequence>
<dbReference type="GO" id="GO:0008270">
    <property type="term" value="F:zinc ion binding"/>
    <property type="evidence" value="ECO:0007669"/>
    <property type="project" value="InterPro"/>
</dbReference>
<evidence type="ECO:0000256" key="4">
    <source>
        <dbReference type="PROSITE-ProRule" id="PRU00333"/>
    </source>
</evidence>
<dbReference type="RefSeq" id="WP_019441108.1">
    <property type="nucleotide sequence ID" value="NZ_ALOE01000013.1"/>
</dbReference>
<reference evidence="6 7" key="1">
    <citation type="submission" date="2019-09" db="EMBL/GenBank/DDBJ databases">
        <title>Hybrid Assembly of the complete Genome of the Deep-Sea Bacterium Moritella marina from long Nanopore and Illumina reads.</title>
        <authorList>
            <person name="Magin S."/>
            <person name="Georgoulis A."/>
            <person name="Papadimitriou K."/>
            <person name="Iliakis G."/>
            <person name="Vorgias C.E."/>
        </authorList>
    </citation>
    <scope>NUCLEOTIDE SEQUENCE [LARGE SCALE GENOMIC DNA]</scope>
    <source>
        <strain evidence="6 7">MP-1</strain>
    </source>
</reference>
<dbReference type="GO" id="GO:0008168">
    <property type="term" value="F:methyltransferase activity"/>
    <property type="evidence" value="ECO:0007669"/>
    <property type="project" value="UniProtKB-UniRule"/>
</dbReference>
<comment type="cofactor">
    <cofactor evidence="3">
        <name>Zn(2+)</name>
        <dbReference type="ChEBI" id="CHEBI:29105"/>
    </cofactor>
    <text evidence="3">Binds 1 zinc ion per subunit.</text>
</comment>
<evidence type="ECO:0000256" key="1">
    <source>
        <dbReference type="ARBA" id="ARBA00022603"/>
    </source>
</evidence>
<evidence type="ECO:0000259" key="5">
    <source>
        <dbReference type="PROSITE" id="PS50970"/>
    </source>
</evidence>
<dbReference type="PANTHER" id="PTHR11103:SF18">
    <property type="entry name" value="SLR1189 PROTEIN"/>
    <property type="match status" value="1"/>
</dbReference>
<dbReference type="GO" id="GO:0032259">
    <property type="term" value="P:methylation"/>
    <property type="evidence" value="ECO:0007669"/>
    <property type="project" value="UniProtKB-KW"/>
</dbReference>
<dbReference type="InterPro" id="IPR017226">
    <property type="entry name" value="BHMT-like"/>
</dbReference>
<gene>
    <name evidence="6" type="ORF">FR932_08545</name>
</gene>
<evidence type="ECO:0000256" key="2">
    <source>
        <dbReference type="ARBA" id="ARBA00022679"/>
    </source>
</evidence>
<dbReference type="SUPFAM" id="SSF82282">
    <property type="entry name" value="Homocysteine S-methyltransferase"/>
    <property type="match status" value="1"/>
</dbReference>
<evidence type="ECO:0000313" key="6">
    <source>
        <dbReference type="EMBL" id="QFI37899.1"/>
    </source>
</evidence>
<dbReference type="OrthoDB" id="9803687at2"/>